<dbReference type="SMART" id="SM00228">
    <property type="entry name" value="PDZ"/>
    <property type="match status" value="1"/>
</dbReference>
<feature type="domain" description="Kazal-like" evidence="12">
    <location>
        <begin position="106"/>
        <end position="160"/>
    </location>
</feature>
<dbReference type="InterPro" id="IPR009003">
    <property type="entry name" value="Peptidase_S1_PA"/>
</dbReference>
<dbReference type="GO" id="GO:0005576">
    <property type="term" value="C:extracellular region"/>
    <property type="evidence" value="ECO:0007669"/>
    <property type="project" value="UniProtKB-SubCell"/>
</dbReference>
<feature type="domain" description="PDZ" evidence="10">
    <location>
        <begin position="379"/>
        <end position="471"/>
    </location>
</feature>
<keyword evidence="3" id="KW-0964">Secreted</keyword>
<evidence type="ECO:0000256" key="3">
    <source>
        <dbReference type="ARBA" id="ARBA00022525"/>
    </source>
</evidence>
<keyword evidence="7" id="KW-0720">Serine protease</keyword>
<dbReference type="AlphaFoldDB" id="A0A6P5K6D3"/>
<dbReference type="Gene3D" id="3.30.60.30">
    <property type="match status" value="1"/>
</dbReference>
<dbReference type="CDD" id="cd06785">
    <property type="entry name" value="cpPDZ_HtrA-like"/>
    <property type="match status" value="1"/>
</dbReference>
<dbReference type="PROSITE" id="PS50106">
    <property type="entry name" value="PDZ"/>
    <property type="match status" value="1"/>
</dbReference>
<dbReference type="SMART" id="SM00121">
    <property type="entry name" value="IB"/>
    <property type="match status" value="1"/>
</dbReference>
<dbReference type="InterPro" id="IPR001478">
    <property type="entry name" value="PDZ"/>
</dbReference>
<dbReference type="InterPro" id="IPR036034">
    <property type="entry name" value="PDZ_sf"/>
</dbReference>
<evidence type="ECO:0000313" key="13">
    <source>
        <dbReference type="Proteomes" id="UP000515140"/>
    </source>
</evidence>
<evidence type="ECO:0000256" key="4">
    <source>
        <dbReference type="ARBA" id="ARBA00022670"/>
    </source>
</evidence>
<feature type="chain" id="PRO_5027776330" evidence="9">
    <location>
        <begin position="30"/>
        <end position="483"/>
    </location>
</feature>
<dbReference type="InterPro" id="IPR002350">
    <property type="entry name" value="Kazal_dom"/>
</dbReference>
<dbReference type="PROSITE" id="PS51323">
    <property type="entry name" value="IGFBP_N_2"/>
    <property type="match status" value="1"/>
</dbReference>
<organism evidence="13 14">
    <name type="scientific">Phascolarctos cinereus</name>
    <name type="common">Koala</name>
    <dbReference type="NCBI Taxonomy" id="38626"/>
    <lineage>
        <taxon>Eukaryota</taxon>
        <taxon>Metazoa</taxon>
        <taxon>Chordata</taxon>
        <taxon>Craniata</taxon>
        <taxon>Vertebrata</taxon>
        <taxon>Euteleostomi</taxon>
        <taxon>Mammalia</taxon>
        <taxon>Metatheria</taxon>
        <taxon>Diprotodontia</taxon>
        <taxon>Phascolarctidae</taxon>
        <taxon>Phascolarctos</taxon>
    </lineage>
</organism>
<evidence type="ECO:0000259" key="11">
    <source>
        <dbReference type="PROSITE" id="PS51323"/>
    </source>
</evidence>
<evidence type="ECO:0000259" key="10">
    <source>
        <dbReference type="PROSITE" id="PS50106"/>
    </source>
</evidence>
<dbReference type="CDD" id="cd00104">
    <property type="entry name" value="KAZAL_FS"/>
    <property type="match status" value="1"/>
</dbReference>
<dbReference type="Pfam" id="PF00219">
    <property type="entry name" value="IGFBP"/>
    <property type="match status" value="1"/>
</dbReference>
<keyword evidence="6" id="KW-0378">Hydrolase</keyword>
<dbReference type="Gene3D" id="4.10.40.20">
    <property type="match status" value="1"/>
</dbReference>
<dbReference type="SMART" id="SM00280">
    <property type="entry name" value="KAZAL"/>
    <property type="match status" value="1"/>
</dbReference>
<dbReference type="SUPFAM" id="SSF50156">
    <property type="entry name" value="PDZ domain-like"/>
    <property type="match status" value="1"/>
</dbReference>
<dbReference type="Pfam" id="PF17820">
    <property type="entry name" value="PDZ_6"/>
    <property type="match status" value="1"/>
</dbReference>
<dbReference type="PANTHER" id="PTHR22939:SF105">
    <property type="entry name" value="SERINE PROTEASE HTRA4"/>
    <property type="match status" value="1"/>
</dbReference>
<dbReference type="Pfam" id="PF07648">
    <property type="entry name" value="Kazal_2"/>
    <property type="match status" value="1"/>
</dbReference>
<gene>
    <name evidence="14" type="primary">HTRA4</name>
</gene>
<dbReference type="PROSITE" id="PS51465">
    <property type="entry name" value="KAZAL_2"/>
    <property type="match status" value="1"/>
</dbReference>
<dbReference type="GO" id="GO:0043065">
    <property type="term" value="P:positive regulation of apoptotic process"/>
    <property type="evidence" value="ECO:0007669"/>
    <property type="project" value="TreeGrafter"/>
</dbReference>
<sequence length="483" mass="52071">MAVALRAREAHLLPLLLLLSTVAMPWIQAGPLWVSTPCPPTCDPTRCPPLPVCSLGALPQPDRCNCCLVCAAGEGETCGGPWNRPCALGLRCRLPWTSKSRTSKSPGQLGICVCQASEVPVCGNDGRSYQSLCALRAENRAARLRGGLPAVPVEKGNCGNSGTRSPGSLRDKYNFIVEVVEKVAPSVVHLELFRRSPLSNEYTHASSGSGFIVSEDGLIVTNAHVLTNRQRINVELQSGAKYEATVKDVDQKTDLALIKIEPETDLPVLFLGRSSNLQAGEFVVALGSPFSLQNTVTAGIVSTTQREGKELGLKDSDMDYIQTDAIINHGNSGGPLLNLDGEVIGINTLKVTAGISFAIPSDRIRQFLAEFHQRQLKGKVLSQKKYLGLRMLPLSMSLLQEMKNQDPDFPDVNSGVFVYEVIQGTPAASSGIQNHDVITSINGQPVTSITDVIEAMKESDSISLVVRRRNEDVVLTIIPEIIN</sequence>
<dbReference type="FunCoup" id="A0A6P5K6D3">
    <property type="interactions" value="44"/>
</dbReference>
<evidence type="ECO:0000313" key="14">
    <source>
        <dbReference type="RefSeq" id="XP_020840885.1"/>
    </source>
</evidence>
<evidence type="ECO:0000256" key="5">
    <source>
        <dbReference type="ARBA" id="ARBA00022729"/>
    </source>
</evidence>
<dbReference type="KEGG" id="pcw:110207568"/>
<dbReference type="CTD" id="203100"/>
<dbReference type="InterPro" id="IPR009030">
    <property type="entry name" value="Growth_fac_rcpt_cys_sf"/>
</dbReference>
<dbReference type="Gene3D" id="2.30.42.10">
    <property type="match status" value="1"/>
</dbReference>
<feature type="signal peptide" evidence="9">
    <location>
        <begin position="1"/>
        <end position="29"/>
    </location>
</feature>
<dbReference type="Proteomes" id="UP000515140">
    <property type="component" value="Unplaced"/>
</dbReference>
<dbReference type="SUPFAM" id="SSF57184">
    <property type="entry name" value="Growth factor receptor domain"/>
    <property type="match status" value="1"/>
</dbReference>
<dbReference type="PANTHER" id="PTHR22939">
    <property type="entry name" value="SERINE PROTEASE FAMILY S1C HTRA-RELATED"/>
    <property type="match status" value="1"/>
</dbReference>
<dbReference type="PRINTS" id="PR00834">
    <property type="entry name" value="PROTEASES2C"/>
</dbReference>
<comment type="subcellular location">
    <subcellularLocation>
        <location evidence="1">Secreted</location>
    </subcellularLocation>
</comment>
<dbReference type="InterPro" id="IPR000867">
    <property type="entry name" value="IGFBP-like"/>
</dbReference>
<dbReference type="Gene3D" id="2.40.10.120">
    <property type="match status" value="1"/>
</dbReference>
<dbReference type="GO" id="GO:0004252">
    <property type="term" value="F:serine-type endopeptidase activity"/>
    <property type="evidence" value="ECO:0007669"/>
    <property type="project" value="InterPro"/>
</dbReference>
<dbReference type="InParanoid" id="A0A6P5K6D3"/>
<dbReference type="InterPro" id="IPR001940">
    <property type="entry name" value="Peptidase_S1C"/>
</dbReference>
<keyword evidence="8" id="KW-1015">Disulfide bond</keyword>
<evidence type="ECO:0000259" key="12">
    <source>
        <dbReference type="PROSITE" id="PS51465"/>
    </source>
</evidence>
<keyword evidence="5 9" id="KW-0732">Signal</keyword>
<dbReference type="Pfam" id="PF13365">
    <property type="entry name" value="Trypsin_2"/>
    <property type="match status" value="1"/>
</dbReference>
<dbReference type="InterPro" id="IPR041489">
    <property type="entry name" value="PDZ_6"/>
</dbReference>
<evidence type="ECO:0000256" key="7">
    <source>
        <dbReference type="ARBA" id="ARBA00022825"/>
    </source>
</evidence>
<protein>
    <submittedName>
        <fullName evidence="14">LOW QUALITY PROTEIN: serine protease HTRA4</fullName>
    </submittedName>
</protein>
<dbReference type="RefSeq" id="XP_020840885.1">
    <property type="nucleotide sequence ID" value="XM_020985226.1"/>
</dbReference>
<evidence type="ECO:0000256" key="9">
    <source>
        <dbReference type="SAM" id="SignalP"/>
    </source>
</evidence>
<dbReference type="InterPro" id="IPR036058">
    <property type="entry name" value="Kazal_dom_sf"/>
</dbReference>
<evidence type="ECO:0000256" key="1">
    <source>
        <dbReference type="ARBA" id="ARBA00004613"/>
    </source>
</evidence>
<name>A0A6P5K6D3_PHACI</name>
<dbReference type="GO" id="GO:0006508">
    <property type="term" value="P:proteolysis"/>
    <property type="evidence" value="ECO:0007669"/>
    <property type="project" value="UniProtKB-KW"/>
</dbReference>
<dbReference type="GeneID" id="110207568"/>
<comment type="similarity">
    <text evidence="2">Belongs to the peptidase S1C family.</text>
</comment>
<keyword evidence="4 14" id="KW-0645">Protease</keyword>
<dbReference type="SUPFAM" id="SSF100895">
    <property type="entry name" value="Kazal-type serine protease inhibitors"/>
    <property type="match status" value="1"/>
</dbReference>
<accession>A0A6P5K6D3</accession>
<keyword evidence="13" id="KW-1185">Reference proteome</keyword>
<dbReference type="SUPFAM" id="SSF50494">
    <property type="entry name" value="Trypsin-like serine proteases"/>
    <property type="match status" value="1"/>
</dbReference>
<dbReference type="GO" id="GO:0012501">
    <property type="term" value="P:programmed cell death"/>
    <property type="evidence" value="ECO:0007669"/>
    <property type="project" value="TreeGrafter"/>
</dbReference>
<evidence type="ECO:0000256" key="2">
    <source>
        <dbReference type="ARBA" id="ARBA00010541"/>
    </source>
</evidence>
<evidence type="ECO:0000256" key="6">
    <source>
        <dbReference type="ARBA" id="ARBA00022801"/>
    </source>
</evidence>
<evidence type="ECO:0000256" key="8">
    <source>
        <dbReference type="ARBA" id="ARBA00023157"/>
    </source>
</evidence>
<feature type="domain" description="IGFBP N-terminal" evidence="11">
    <location>
        <begin position="34"/>
        <end position="115"/>
    </location>
</feature>
<reference evidence="14" key="1">
    <citation type="submission" date="2025-08" db="UniProtKB">
        <authorList>
            <consortium name="RefSeq"/>
        </authorList>
    </citation>
    <scope>IDENTIFICATION</scope>
    <source>
        <tissue evidence="14">Spleen</tissue>
    </source>
</reference>
<dbReference type="FunFam" id="2.40.10.120:FF:000002">
    <property type="entry name" value="HtrA serine peptidase 3"/>
    <property type="match status" value="1"/>
</dbReference>
<proteinExistence type="inferred from homology"/>